<dbReference type="InterPro" id="IPR008979">
    <property type="entry name" value="Galactose-bd-like_sf"/>
</dbReference>
<dbReference type="SUPFAM" id="SSF49785">
    <property type="entry name" value="Galactose-binding domain-like"/>
    <property type="match status" value="1"/>
</dbReference>
<dbReference type="Pfam" id="PF02129">
    <property type="entry name" value="Peptidase_S15"/>
    <property type="match status" value="1"/>
</dbReference>
<dbReference type="SUPFAM" id="SSF53474">
    <property type="entry name" value="alpha/beta-Hydrolases"/>
    <property type="match status" value="1"/>
</dbReference>
<keyword evidence="5" id="KW-1185">Reference proteome</keyword>
<evidence type="ECO:0000313" key="5">
    <source>
        <dbReference type="Proteomes" id="UP001470230"/>
    </source>
</evidence>
<keyword evidence="2" id="KW-0472">Membrane</keyword>
<reference evidence="4 5" key="1">
    <citation type="submission" date="2024-04" db="EMBL/GenBank/DDBJ databases">
        <title>Tritrichomonas musculus Genome.</title>
        <authorList>
            <person name="Alves-Ferreira E."/>
            <person name="Grigg M."/>
            <person name="Lorenzi H."/>
            <person name="Galac M."/>
        </authorList>
    </citation>
    <scope>NUCLEOTIDE SEQUENCE [LARGE SCALE GENOMIC DNA]</scope>
    <source>
        <strain evidence="4 5">EAF2021</strain>
    </source>
</reference>
<keyword evidence="2" id="KW-0812">Transmembrane</keyword>
<gene>
    <name evidence="4" type="ORF">M9Y10_030381</name>
</gene>
<dbReference type="NCBIfam" id="TIGR00976">
    <property type="entry name" value="CocE_NonD"/>
    <property type="match status" value="1"/>
</dbReference>
<proteinExistence type="predicted"/>
<dbReference type="SMART" id="SM00939">
    <property type="entry name" value="PepX_C"/>
    <property type="match status" value="1"/>
</dbReference>
<organism evidence="4 5">
    <name type="scientific">Tritrichomonas musculus</name>
    <dbReference type="NCBI Taxonomy" id="1915356"/>
    <lineage>
        <taxon>Eukaryota</taxon>
        <taxon>Metamonada</taxon>
        <taxon>Parabasalia</taxon>
        <taxon>Tritrichomonadida</taxon>
        <taxon>Tritrichomonadidae</taxon>
        <taxon>Tritrichomonas</taxon>
    </lineage>
</organism>
<dbReference type="Gene3D" id="3.40.50.1820">
    <property type="entry name" value="alpha/beta hydrolase"/>
    <property type="match status" value="1"/>
</dbReference>
<dbReference type="InterPro" id="IPR005674">
    <property type="entry name" value="CocE/Ser_esterase"/>
</dbReference>
<dbReference type="Gene3D" id="1.10.3020.10">
    <property type="entry name" value="alpha-amino acid ester hydrolase ( Helical cap domain)"/>
    <property type="match status" value="1"/>
</dbReference>
<keyword evidence="1" id="KW-0378">Hydrolase</keyword>
<dbReference type="Gene3D" id="2.60.120.260">
    <property type="entry name" value="Galactose-binding domain-like"/>
    <property type="match status" value="1"/>
</dbReference>
<feature type="domain" description="Xaa-Pro dipeptidyl-peptidase C-terminal" evidence="3">
    <location>
        <begin position="336"/>
        <end position="585"/>
    </location>
</feature>
<evidence type="ECO:0000256" key="2">
    <source>
        <dbReference type="SAM" id="Phobius"/>
    </source>
</evidence>
<dbReference type="EMBL" id="JAPFFF010000044">
    <property type="protein sequence ID" value="KAK8840609.1"/>
    <property type="molecule type" value="Genomic_DNA"/>
</dbReference>
<evidence type="ECO:0000256" key="1">
    <source>
        <dbReference type="ARBA" id="ARBA00022801"/>
    </source>
</evidence>
<evidence type="ECO:0000313" key="4">
    <source>
        <dbReference type="EMBL" id="KAK8840609.1"/>
    </source>
</evidence>
<dbReference type="InterPro" id="IPR029058">
    <property type="entry name" value="AB_hydrolase_fold"/>
</dbReference>
<dbReference type="InterPro" id="IPR013736">
    <property type="entry name" value="Xaa-Pro_dipept_C"/>
</dbReference>
<evidence type="ECO:0000259" key="3">
    <source>
        <dbReference type="SMART" id="SM00939"/>
    </source>
</evidence>
<comment type="caution">
    <text evidence="4">The sequence shown here is derived from an EMBL/GenBank/DDBJ whole genome shotgun (WGS) entry which is preliminary data.</text>
</comment>
<feature type="transmembrane region" description="Helical" evidence="2">
    <location>
        <begin position="601"/>
        <end position="625"/>
    </location>
</feature>
<keyword evidence="2" id="KW-1133">Transmembrane helix</keyword>
<dbReference type="InterPro" id="IPR000383">
    <property type="entry name" value="Xaa-Pro-like_dom"/>
</dbReference>
<protein>
    <recommendedName>
        <fullName evidence="3">Xaa-Pro dipeptidyl-peptidase C-terminal domain-containing protein</fullName>
    </recommendedName>
</protein>
<name>A0ABR2H320_9EUKA</name>
<dbReference type="Proteomes" id="UP001470230">
    <property type="component" value="Unassembled WGS sequence"/>
</dbReference>
<sequence length="649" mass="74743">MNAERTHPKIINSNKLLFNNQKKSINNQNQDAQTKENYETEMIEVNITMPDNISLFGRIARPKVQEKFPVILIRSPYMFYEPLVAIVIGTAFAQKGYICITVYDRGTVKSQGEWLPFENDRNDGIAIIDWISKQGWCDGNIGTYGFSYSGYDEWCIADYNHPNLKTMYISVYGGHPYNNFYRRGMFKEMVWSGWSATMMEDNRFKWLSQEEDWNLRQIVYNLSVQANLGEELKGKPCDWYKRLVTGVREDGDYWGHGFWKEQNEIPEKVKIPIFIHGGWFDPFIRSQIDSYRRLPKETRQMSRFLIGPWSHSASNCGSLSYPGENVTGIFLIDSALKWFDHQLKGKQYPHQKGVIESYCIKGDKWITWKDDFHHNKEITFYFKKQDNQKANLLVTQNSANEQSIEYVYDPENPVQSLGGNMITNNRIPGANPDCCIAQNDPGNRSDVISFISENIGKDAWMTGSIEIHLFVSSSANATAFTVKVIEVFDSGEGINIVDDITDIRWIDEEKVENYVPGTIRELIINMTDISWKISSTSKVRVDISSSNFPYYNAHPNYDKIWSETSEKFVAKQTIYTGGKYQSRIILPIQEEQAKKNKKTKILIIGISLIAALLIILIIAMIVLIVKKRNSDAKKTLQFQDFLMSSNSVN</sequence>
<accession>A0ABR2H320</accession>
<dbReference type="Pfam" id="PF08530">
    <property type="entry name" value="PepX_C"/>
    <property type="match status" value="1"/>
</dbReference>